<evidence type="ECO:0000313" key="2">
    <source>
        <dbReference type="Proteomes" id="UP000321083"/>
    </source>
</evidence>
<evidence type="ECO:0000313" key="1">
    <source>
        <dbReference type="EMBL" id="TWW09969.1"/>
    </source>
</evidence>
<protein>
    <submittedName>
        <fullName evidence="1">Uncharacterized protein</fullName>
    </submittedName>
</protein>
<dbReference type="Proteomes" id="UP000321083">
    <property type="component" value="Unassembled WGS sequence"/>
</dbReference>
<reference evidence="1 2" key="2">
    <citation type="submission" date="2019-08" db="EMBL/GenBank/DDBJ databases">
        <authorList>
            <person name="Henke P."/>
        </authorList>
    </citation>
    <scope>NUCLEOTIDE SEQUENCE [LARGE SCALE GENOMIC DNA]</scope>
    <source>
        <strain evidence="1">Phe10_nw2017</strain>
    </source>
</reference>
<comment type="caution">
    <text evidence="1">The sequence shown here is derived from an EMBL/GenBank/DDBJ whole genome shotgun (WGS) entry which is preliminary data.</text>
</comment>
<organism evidence="1 2">
    <name type="scientific">Planctomyces bekefii</name>
    <dbReference type="NCBI Taxonomy" id="1653850"/>
    <lineage>
        <taxon>Bacteria</taxon>
        <taxon>Pseudomonadati</taxon>
        <taxon>Planctomycetota</taxon>
        <taxon>Planctomycetia</taxon>
        <taxon>Planctomycetales</taxon>
        <taxon>Planctomycetaceae</taxon>
        <taxon>Planctomyces</taxon>
    </lineage>
</organism>
<reference evidence="1 2" key="1">
    <citation type="submission" date="2019-08" db="EMBL/GenBank/DDBJ databases">
        <title>100 year-old enigma solved: identification of Planctomyces bekefii, the type genus and species of the phylum Planctomycetes.</title>
        <authorList>
            <person name="Svetlana D.N."/>
            <person name="Overmann J."/>
        </authorList>
    </citation>
    <scope>NUCLEOTIDE SEQUENCE [LARGE SCALE GENOMIC DNA]</scope>
    <source>
        <strain evidence="1">Phe10_nw2017</strain>
    </source>
</reference>
<dbReference type="AlphaFoldDB" id="A0A5C6M746"/>
<accession>A0A5C6M746</accession>
<dbReference type="EMBL" id="SRHE01000136">
    <property type="protein sequence ID" value="TWW09969.1"/>
    <property type="molecule type" value="Genomic_DNA"/>
</dbReference>
<name>A0A5C6M746_9PLAN</name>
<proteinExistence type="predicted"/>
<sequence length="53" mass="6059">MAFVCWVHITYGGRLKLMGFTRIHSPILFTWSFVRGSQLDMTDVRVVLVTQSG</sequence>
<keyword evidence="2" id="KW-1185">Reference proteome</keyword>
<gene>
    <name evidence="1" type="ORF">E3A20_08980</name>
</gene>